<evidence type="ECO:0000313" key="3">
    <source>
        <dbReference type="Proteomes" id="UP000076154"/>
    </source>
</evidence>
<organism evidence="2 3">
    <name type="scientific">Hypsizygus marmoreus</name>
    <name type="common">White beech mushroom</name>
    <name type="synonym">Agaricus marmoreus</name>
    <dbReference type="NCBI Taxonomy" id="39966"/>
    <lineage>
        <taxon>Eukaryota</taxon>
        <taxon>Fungi</taxon>
        <taxon>Dikarya</taxon>
        <taxon>Basidiomycota</taxon>
        <taxon>Agaricomycotina</taxon>
        <taxon>Agaricomycetes</taxon>
        <taxon>Agaricomycetidae</taxon>
        <taxon>Agaricales</taxon>
        <taxon>Tricholomatineae</taxon>
        <taxon>Lyophyllaceae</taxon>
        <taxon>Hypsizygus</taxon>
    </lineage>
</organism>
<evidence type="ECO:0000313" key="2">
    <source>
        <dbReference type="EMBL" id="RDB15185.1"/>
    </source>
</evidence>
<dbReference type="Proteomes" id="UP000076154">
    <property type="component" value="Unassembled WGS sequence"/>
</dbReference>
<name>A0A369J460_HYPMA</name>
<gene>
    <name evidence="2" type="ORF">Hypma_004818</name>
</gene>
<dbReference type="AlphaFoldDB" id="A0A369J460"/>
<keyword evidence="3" id="KW-1185">Reference proteome</keyword>
<dbReference type="EMBL" id="LUEZ02000184">
    <property type="protein sequence ID" value="RDB15185.1"/>
    <property type="molecule type" value="Genomic_DNA"/>
</dbReference>
<comment type="caution">
    <text evidence="2">The sequence shown here is derived from an EMBL/GenBank/DDBJ whole genome shotgun (WGS) entry which is preliminary data.</text>
</comment>
<dbReference type="STRING" id="39966.A0A369J460"/>
<feature type="region of interest" description="Disordered" evidence="1">
    <location>
        <begin position="89"/>
        <end position="120"/>
    </location>
</feature>
<sequence length="584" mass="65322">MKVADETFLVSREDHCSMESGQTDSNIHSAISQKGRIFAAAFSEGERILPNVPIISLTFASPSSVAAATNSHFARLSQSSQLELPVALRGSRTDNPEPRETHMSGTWLPRGSSGSMLPTSKRQELPEHCSSKCHFFGTFPLYLSQNIALPTQGFLCDHQVESLYHPLLSILSHQGESWSIVLHKPSSPMLAGYAPVYMDLTLEAYRNIVKNLGNRADIATLCRVSKGFQYVGERALYNTLYMRDIQGTISLCATIARQPRLSVLVEALTIYLSDDQHESDGETEDGQLRGGSEISLPEGYWTSISSALEKTTRLRYLNIHVNNNSDKATAWIFNKCTFRLKRFHCDLDWDRNLVAFLNTQVDLDDLYIIDYNEIGAATPTTTMPTTPTPSLTLDAQSLPNLTTLECTFSEAAIAIVPGRPITHLKTCFSRSELSEKRAEMTLLFSKLKLSTRPIRSLDIADSSYSEAFSMELLSYIVRTSATTDDLHYIGTLVLPIMGKERLQFYGLLMHLPRIECVEVEVSEWVPPPETLPAFRALVGEMRLYSPTVNRVVFVKDFDRTVVTVLDGIFQIDGEISIDILWREI</sequence>
<protein>
    <submittedName>
        <fullName evidence="2">Uncharacterized protein</fullName>
    </submittedName>
</protein>
<dbReference type="OrthoDB" id="3188866at2759"/>
<proteinExistence type="predicted"/>
<reference evidence="2" key="1">
    <citation type="submission" date="2018-04" db="EMBL/GenBank/DDBJ databases">
        <title>Whole genome sequencing of Hypsizygus marmoreus.</title>
        <authorList>
            <person name="Choi I.-G."/>
            <person name="Min B."/>
            <person name="Kim J.-G."/>
            <person name="Kim S."/>
            <person name="Oh Y.-L."/>
            <person name="Kong W.-S."/>
            <person name="Park H."/>
            <person name="Jeong J."/>
            <person name="Song E.-S."/>
        </authorList>
    </citation>
    <scope>NUCLEOTIDE SEQUENCE [LARGE SCALE GENOMIC DNA]</scope>
    <source>
        <strain evidence="2">51987-8</strain>
    </source>
</reference>
<evidence type="ECO:0000256" key="1">
    <source>
        <dbReference type="SAM" id="MobiDB-lite"/>
    </source>
</evidence>
<feature type="compositionally biased region" description="Basic and acidic residues" evidence="1">
    <location>
        <begin position="91"/>
        <end position="102"/>
    </location>
</feature>
<accession>A0A369J460</accession>
<dbReference type="InParanoid" id="A0A369J460"/>